<dbReference type="InterPro" id="IPR003388">
    <property type="entry name" value="Reticulon"/>
</dbReference>
<evidence type="ECO:0000256" key="4">
    <source>
        <dbReference type="ARBA" id="ARBA00022989"/>
    </source>
</evidence>
<feature type="transmembrane region" description="Helical" evidence="6">
    <location>
        <begin position="115"/>
        <end position="141"/>
    </location>
</feature>
<evidence type="ECO:0000256" key="3">
    <source>
        <dbReference type="ARBA" id="ARBA00022824"/>
    </source>
</evidence>
<organism evidence="8 9">
    <name type="scientific">Cordylochernes scorpioides</name>
    <dbReference type="NCBI Taxonomy" id="51811"/>
    <lineage>
        <taxon>Eukaryota</taxon>
        <taxon>Metazoa</taxon>
        <taxon>Ecdysozoa</taxon>
        <taxon>Arthropoda</taxon>
        <taxon>Chelicerata</taxon>
        <taxon>Arachnida</taxon>
        <taxon>Pseudoscorpiones</taxon>
        <taxon>Cheliferoidea</taxon>
        <taxon>Chernetidae</taxon>
        <taxon>Cordylochernes</taxon>
    </lineage>
</organism>
<name>A0ABY6KRK8_9ARAC</name>
<accession>A0ABY6KRK8</accession>
<feature type="domain" description="Reticulon" evidence="7">
    <location>
        <begin position="1"/>
        <end position="171"/>
    </location>
</feature>
<evidence type="ECO:0000259" key="7">
    <source>
        <dbReference type="PROSITE" id="PS50845"/>
    </source>
</evidence>
<dbReference type="Gene3D" id="1.20.5.2480">
    <property type="match status" value="1"/>
</dbReference>
<dbReference type="Proteomes" id="UP001235939">
    <property type="component" value="Chromosome 08"/>
</dbReference>
<dbReference type="Pfam" id="PF02453">
    <property type="entry name" value="Reticulon"/>
    <property type="match status" value="1"/>
</dbReference>
<dbReference type="EMBL" id="CP092870">
    <property type="protein sequence ID" value="UYV71486.1"/>
    <property type="molecule type" value="Genomic_DNA"/>
</dbReference>
<evidence type="ECO:0000313" key="9">
    <source>
        <dbReference type="Proteomes" id="UP001235939"/>
    </source>
</evidence>
<comment type="subcellular location">
    <subcellularLocation>
        <location evidence="1 6">Endoplasmic reticulum membrane</location>
        <topology evidence="1 6">Multi-pass membrane protein</topology>
    </subcellularLocation>
</comment>
<sequence>MYWRDPRKSGAVLGGSLTVLLSLAYCSVISVLATSLLLLLAGSFLYRTYKYVLQAVHKTSDGAPYQALMELDLNVDVEEVKRLVEMGVPILNKNLARLRSIFLIEDIVDSVKMALVLWIMTYIGAWFNGLTLVILSVASVFSIPKVYETYKTEIDTCLNLAIAQVKETYTK</sequence>
<evidence type="ECO:0000256" key="2">
    <source>
        <dbReference type="ARBA" id="ARBA00022692"/>
    </source>
</evidence>
<evidence type="ECO:0000256" key="5">
    <source>
        <dbReference type="ARBA" id="ARBA00023136"/>
    </source>
</evidence>
<proteinExistence type="predicted"/>
<dbReference type="InterPro" id="IPR046964">
    <property type="entry name" value="RTN1-4"/>
</dbReference>
<keyword evidence="3 6" id="KW-0256">Endoplasmic reticulum</keyword>
<gene>
    <name evidence="8" type="ORF">LAZ67_8003477</name>
</gene>
<evidence type="ECO:0000313" key="8">
    <source>
        <dbReference type="EMBL" id="UYV71486.1"/>
    </source>
</evidence>
<evidence type="ECO:0000256" key="1">
    <source>
        <dbReference type="ARBA" id="ARBA00004477"/>
    </source>
</evidence>
<keyword evidence="5 6" id="KW-0472">Membrane</keyword>
<protein>
    <recommendedName>
        <fullName evidence="6">Reticulon-like protein</fullName>
    </recommendedName>
</protein>
<evidence type="ECO:0000256" key="6">
    <source>
        <dbReference type="RuleBase" id="RU363132"/>
    </source>
</evidence>
<keyword evidence="4 6" id="KW-1133">Transmembrane helix</keyword>
<feature type="transmembrane region" description="Helical" evidence="6">
    <location>
        <begin position="12"/>
        <end position="41"/>
    </location>
</feature>
<keyword evidence="9" id="KW-1185">Reference proteome</keyword>
<dbReference type="PROSITE" id="PS50845">
    <property type="entry name" value="RETICULON"/>
    <property type="match status" value="1"/>
</dbReference>
<reference evidence="8 9" key="1">
    <citation type="submission" date="2022-01" db="EMBL/GenBank/DDBJ databases">
        <title>A chromosomal length assembly of Cordylochernes scorpioides.</title>
        <authorList>
            <person name="Zeh D."/>
            <person name="Zeh J."/>
        </authorList>
    </citation>
    <scope>NUCLEOTIDE SEQUENCE [LARGE SCALE GENOMIC DNA]</scope>
    <source>
        <strain evidence="8">IN4F17</strain>
        <tissue evidence="8">Whole Body</tissue>
    </source>
</reference>
<keyword evidence="2 6" id="KW-0812">Transmembrane</keyword>
<dbReference type="PANTHER" id="PTHR45799">
    <property type="entry name" value="RETICULON-LIKE PROTEIN"/>
    <property type="match status" value="1"/>
</dbReference>
<dbReference type="PANTHER" id="PTHR45799:SF2">
    <property type="entry name" value="RETICULON-LIKE PROTEIN"/>
    <property type="match status" value="1"/>
</dbReference>